<dbReference type="OrthoDB" id="415508at2759"/>
<dbReference type="Proteomes" id="UP000649617">
    <property type="component" value="Unassembled WGS sequence"/>
</dbReference>
<accession>A0A812T891</accession>
<feature type="domain" description="Pseudouridine synthase RsuA/RluA-like" evidence="2">
    <location>
        <begin position="129"/>
        <end position="269"/>
    </location>
</feature>
<dbReference type="InterPro" id="IPR006145">
    <property type="entry name" value="PsdUridine_synth_RsuA/RluA"/>
</dbReference>
<dbReference type="GO" id="GO:0009982">
    <property type="term" value="F:pseudouridine synthase activity"/>
    <property type="evidence" value="ECO:0007669"/>
    <property type="project" value="InterPro"/>
</dbReference>
<protein>
    <submittedName>
        <fullName evidence="3">RluC protein</fullName>
    </submittedName>
</protein>
<dbReference type="GO" id="GO:0000455">
    <property type="term" value="P:enzyme-directed rRNA pseudouridine synthesis"/>
    <property type="evidence" value="ECO:0007669"/>
    <property type="project" value="TreeGrafter"/>
</dbReference>
<dbReference type="SUPFAM" id="SSF55120">
    <property type="entry name" value="Pseudouridine synthase"/>
    <property type="match status" value="1"/>
</dbReference>
<evidence type="ECO:0000259" key="2">
    <source>
        <dbReference type="Pfam" id="PF00849"/>
    </source>
</evidence>
<feature type="non-terminal residue" evidence="3">
    <location>
        <position position="1"/>
    </location>
</feature>
<name>A0A812T891_SYMPI</name>
<evidence type="ECO:0000313" key="3">
    <source>
        <dbReference type="EMBL" id="CAE7521101.1"/>
    </source>
</evidence>
<evidence type="ECO:0000313" key="4">
    <source>
        <dbReference type="Proteomes" id="UP000649617"/>
    </source>
</evidence>
<keyword evidence="4" id="KW-1185">Reference proteome</keyword>
<sequence>MDAFLKFVPALEEKHRQWQLAQHTFWTMGSRAANLPNFPCEQCCNIFNRVLAAAKQWEVCLVLLDTMCSHRKALATPDELAVLDYNLLQTSRPGSPQILAARPGIVAVAKPPDQSSEDILKKLADGVLQASGSQNLAQFTSCSRLDLPTSGVLVVAHGKPGSPAANWLQAQFASRFSVGKNYLCLCFGQPLGDPGTEGEINTPLLVMSGEGMSGLAVPSDQGLEACTQYEVLASYPISRISAQDSDAADTNEFIYLRVHPLTGRMHQIR</sequence>
<dbReference type="AlphaFoldDB" id="A0A812T891"/>
<comment type="caution">
    <text evidence="3">The sequence shown here is derived from an EMBL/GenBank/DDBJ whole genome shotgun (WGS) entry which is preliminary data.</text>
</comment>
<dbReference type="GO" id="GO:0003723">
    <property type="term" value="F:RNA binding"/>
    <property type="evidence" value="ECO:0007669"/>
    <property type="project" value="InterPro"/>
</dbReference>
<comment type="similarity">
    <text evidence="1">Belongs to the pseudouridine synthase RluA family.</text>
</comment>
<dbReference type="EMBL" id="CAJNIZ010030102">
    <property type="protein sequence ID" value="CAE7521101.1"/>
    <property type="molecule type" value="Genomic_DNA"/>
</dbReference>
<dbReference type="InterPro" id="IPR050188">
    <property type="entry name" value="RluA_PseudoU_synthase"/>
</dbReference>
<dbReference type="PANTHER" id="PTHR21600">
    <property type="entry name" value="MITOCHONDRIAL RNA PSEUDOURIDINE SYNTHASE"/>
    <property type="match status" value="1"/>
</dbReference>
<gene>
    <name evidence="3" type="primary">rluC</name>
    <name evidence="3" type="ORF">SPIL2461_LOCUS13634</name>
</gene>
<dbReference type="InterPro" id="IPR020103">
    <property type="entry name" value="PsdUridine_synth_cat_dom_sf"/>
</dbReference>
<dbReference type="PANTHER" id="PTHR21600:SF87">
    <property type="entry name" value="RNA PSEUDOURIDYLATE SYNTHASE DOMAIN-CONTAINING PROTEIN 1"/>
    <property type="match status" value="1"/>
</dbReference>
<dbReference type="Gene3D" id="3.30.2350.10">
    <property type="entry name" value="Pseudouridine synthase"/>
    <property type="match status" value="1"/>
</dbReference>
<proteinExistence type="inferred from homology"/>
<dbReference type="Pfam" id="PF00849">
    <property type="entry name" value="PseudoU_synth_2"/>
    <property type="match status" value="1"/>
</dbReference>
<evidence type="ECO:0000256" key="1">
    <source>
        <dbReference type="ARBA" id="ARBA00010876"/>
    </source>
</evidence>
<organism evidence="3 4">
    <name type="scientific">Symbiodinium pilosum</name>
    <name type="common">Dinoflagellate</name>
    <dbReference type="NCBI Taxonomy" id="2952"/>
    <lineage>
        <taxon>Eukaryota</taxon>
        <taxon>Sar</taxon>
        <taxon>Alveolata</taxon>
        <taxon>Dinophyceae</taxon>
        <taxon>Suessiales</taxon>
        <taxon>Symbiodiniaceae</taxon>
        <taxon>Symbiodinium</taxon>
    </lineage>
</organism>
<reference evidence="3" key="1">
    <citation type="submission" date="2021-02" db="EMBL/GenBank/DDBJ databases">
        <authorList>
            <person name="Dougan E. K."/>
            <person name="Rhodes N."/>
            <person name="Thang M."/>
            <person name="Chan C."/>
        </authorList>
    </citation>
    <scope>NUCLEOTIDE SEQUENCE</scope>
</reference>